<accession>A0A2U1JSP4</accession>
<dbReference type="RefSeq" id="WP_116555826.1">
    <property type="nucleotide sequence ID" value="NZ_QCZG01000042.1"/>
</dbReference>
<evidence type="ECO:0000313" key="2">
    <source>
        <dbReference type="EMBL" id="PWA08035.1"/>
    </source>
</evidence>
<dbReference type="EMBL" id="QCZG01000042">
    <property type="protein sequence ID" value="PWA08035.1"/>
    <property type="molecule type" value="Genomic_DNA"/>
</dbReference>
<evidence type="ECO:0008006" key="4">
    <source>
        <dbReference type="Google" id="ProtNLM"/>
    </source>
</evidence>
<name>A0A2U1JSP4_9BACI</name>
<evidence type="ECO:0000256" key="1">
    <source>
        <dbReference type="SAM" id="Phobius"/>
    </source>
</evidence>
<sequence>MAIFSNFPLWCAIAAIVLAQFLKVPVNFIATKKWDWRLINSSGGMPSSHSGGVTALATGIAIEEGLSSPIFAVATLLAIIVMYDATGVRRQTGKQSIAINTLMRDFNRFIEEAKTWAGKDKLQKREELKELLGHEPSEVFVGGLFGVCSTLVIYSLITLQ</sequence>
<reference evidence="2 3" key="1">
    <citation type="submission" date="2018-04" db="EMBL/GenBank/DDBJ databases">
        <title>Camelliibacillus theae gen. nov., sp. nov., isolated from Pu'er tea.</title>
        <authorList>
            <person name="Niu L."/>
        </authorList>
    </citation>
    <scope>NUCLEOTIDE SEQUENCE [LARGE SCALE GENOMIC DNA]</scope>
    <source>
        <strain evidence="2 3">T8</strain>
    </source>
</reference>
<keyword evidence="1" id="KW-1133">Transmembrane helix</keyword>
<proteinExistence type="predicted"/>
<dbReference type="InterPro" id="IPR003832">
    <property type="entry name" value="DUF212"/>
</dbReference>
<keyword evidence="1" id="KW-0812">Transmembrane</keyword>
<feature type="transmembrane region" description="Helical" evidence="1">
    <location>
        <begin position="7"/>
        <end position="30"/>
    </location>
</feature>
<evidence type="ECO:0000313" key="3">
    <source>
        <dbReference type="Proteomes" id="UP000245998"/>
    </source>
</evidence>
<feature type="transmembrane region" description="Helical" evidence="1">
    <location>
        <begin position="139"/>
        <end position="157"/>
    </location>
</feature>
<keyword evidence="3" id="KW-1185">Reference proteome</keyword>
<gene>
    <name evidence="2" type="ORF">DCC39_15580</name>
</gene>
<dbReference type="Proteomes" id="UP000245998">
    <property type="component" value="Unassembled WGS sequence"/>
</dbReference>
<dbReference type="AlphaFoldDB" id="A0A2U1JSP4"/>
<protein>
    <recommendedName>
        <fullName evidence="4">Divergent PAP2 family protein</fullName>
    </recommendedName>
</protein>
<comment type="caution">
    <text evidence="2">The sequence shown here is derived from an EMBL/GenBank/DDBJ whole genome shotgun (WGS) entry which is preliminary data.</text>
</comment>
<dbReference type="PANTHER" id="PTHR31446">
    <property type="entry name" value="ACID PHOSPHATASE/VANADIUM-DEPENDENT HALOPEROXIDASE-RELATED PROTEIN"/>
    <property type="match status" value="1"/>
</dbReference>
<keyword evidence="1" id="KW-0472">Membrane</keyword>
<dbReference type="PANTHER" id="PTHR31446:SF29">
    <property type="entry name" value="ACID PHOSPHATASE_VANADIUM-DEPENDENT HALOPEROXIDASE-RELATED PROTEIN"/>
    <property type="match status" value="1"/>
</dbReference>
<dbReference type="Pfam" id="PF02681">
    <property type="entry name" value="DUF212"/>
    <property type="match status" value="1"/>
</dbReference>
<organism evidence="2 3">
    <name type="scientific">Pueribacillus theae</name>
    <dbReference type="NCBI Taxonomy" id="2171751"/>
    <lineage>
        <taxon>Bacteria</taxon>
        <taxon>Bacillati</taxon>
        <taxon>Bacillota</taxon>
        <taxon>Bacilli</taxon>
        <taxon>Bacillales</taxon>
        <taxon>Bacillaceae</taxon>
        <taxon>Pueribacillus</taxon>
    </lineage>
</organism>
<feature type="transmembrane region" description="Helical" evidence="1">
    <location>
        <begin position="66"/>
        <end position="85"/>
    </location>
</feature>
<dbReference type="OrthoDB" id="9792681at2"/>